<sequence>MKKRRQRNSVYYKKNATQLKRNIRAGYALKLTEPKLEIKQKYISLIRPKLAKNVGIQKQLKVAFSVDKSLPFSVTQSGINLIASRRLVNLILNIHQALSEGDVDALIKIATGSDPNNEKSDVAQLFSSRCDESDSDINLRDPYLEAKLLQENVNLIAEFQKEISDQNGHVCCSCRRLMRRSNLAKVFDKDRESDVWKELEAFLTDYDPDFDNKQLLMCRHCKPIIQNNRIPARCALNGLQSEPLPDELKHL</sequence>
<reference evidence="1" key="1">
    <citation type="submission" date="2017-05" db="UniProtKB">
        <authorList>
            <consortium name="EnsemblMetazoa"/>
        </authorList>
    </citation>
    <scope>IDENTIFICATION</scope>
</reference>
<protein>
    <submittedName>
        <fullName evidence="1">Uncharacterized protein</fullName>
    </submittedName>
</protein>
<dbReference type="AlphaFoldDB" id="A0A1X7SM00"/>
<dbReference type="InParanoid" id="A0A1X7SM00"/>
<dbReference type="EnsemblMetazoa" id="Aqu2.1.03116_001">
    <property type="protein sequence ID" value="Aqu2.1.03116_001"/>
    <property type="gene ID" value="Aqu2.1.03116"/>
</dbReference>
<accession>A0A1X7SM00</accession>
<name>A0A1X7SM00_AMPQE</name>
<organism evidence="1">
    <name type="scientific">Amphimedon queenslandica</name>
    <name type="common">Sponge</name>
    <dbReference type="NCBI Taxonomy" id="400682"/>
    <lineage>
        <taxon>Eukaryota</taxon>
        <taxon>Metazoa</taxon>
        <taxon>Porifera</taxon>
        <taxon>Demospongiae</taxon>
        <taxon>Heteroscleromorpha</taxon>
        <taxon>Haplosclerida</taxon>
        <taxon>Niphatidae</taxon>
        <taxon>Amphimedon</taxon>
    </lineage>
</organism>
<evidence type="ECO:0000313" key="1">
    <source>
        <dbReference type="EnsemblMetazoa" id="Aqu2.1.03116_001"/>
    </source>
</evidence>
<proteinExistence type="predicted"/>
<dbReference type="OrthoDB" id="416437at2759"/>